<dbReference type="SUPFAM" id="SSF51215">
    <property type="entry name" value="Regulatory protein AraC"/>
    <property type="match status" value="1"/>
</dbReference>
<dbReference type="STRING" id="28173.VIBNI_B0609"/>
<gene>
    <name evidence="5" type="ORF">VIBNI_B0609</name>
</gene>
<dbReference type="PANTHER" id="PTHR43280">
    <property type="entry name" value="ARAC-FAMILY TRANSCRIPTIONAL REGULATOR"/>
    <property type="match status" value="1"/>
</dbReference>
<evidence type="ECO:0000256" key="3">
    <source>
        <dbReference type="ARBA" id="ARBA00023163"/>
    </source>
</evidence>
<dbReference type="AlphaFoldDB" id="U4KGI9"/>
<dbReference type="InterPro" id="IPR018060">
    <property type="entry name" value="HTH_AraC"/>
</dbReference>
<keyword evidence="3" id="KW-0804">Transcription</keyword>
<feature type="domain" description="HTH araC/xylS-type" evidence="4">
    <location>
        <begin position="196"/>
        <end position="294"/>
    </location>
</feature>
<proteinExistence type="predicted"/>
<dbReference type="InterPro" id="IPR009057">
    <property type="entry name" value="Homeodomain-like_sf"/>
</dbReference>
<evidence type="ECO:0000313" key="5">
    <source>
        <dbReference type="EMBL" id="CCO60414.1"/>
    </source>
</evidence>
<dbReference type="KEGG" id="vni:VIBNI_B0609"/>
<dbReference type="SUPFAM" id="SSF46689">
    <property type="entry name" value="Homeodomain-like"/>
    <property type="match status" value="1"/>
</dbReference>
<dbReference type="Gene3D" id="2.60.120.280">
    <property type="entry name" value="Regulatory protein AraC"/>
    <property type="match status" value="1"/>
</dbReference>
<dbReference type="Pfam" id="PF02311">
    <property type="entry name" value="AraC_binding"/>
    <property type="match status" value="1"/>
</dbReference>
<evidence type="ECO:0000259" key="4">
    <source>
        <dbReference type="PROSITE" id="PS01124"/>
    </source>
</evidence>
<accession>U4KGI9</accession>
<dbReference type="GO" id="GO:0043565">
    <property type="term" value="F:sequence-specific DNA binding"/>
    <property type="evidence" value="ECO:0007669"/>
    <property type="project" value="InterPro"/>
</dbReference>
<dbReference type="SMART" id="SM00342">
    <property type="entry name" value="HTH_ARAC"/>
    <property type="match status" value="1"/>
</dbReference>
<reference evidence="5 6" key="1">
    <citation type="journal article" date="2013" name="ISME J.">
        <title>Comparative genomics of pathogenic lineages of Vibrio nigripulchritudo identifies virulence-associated traits.</title>
        <authorList>
            <person name="Goudenege D."/>
            <person name="Labreuche Y."/>
            <person name="Krin E."/>
            <person name="Ansquer D."/>
            <person name="Mangenot S."/>
            <person name="Calteau A."/>
            <person name="Medigue C."/>
            <person name="Mazel D."/>
            <person name="Polz M.F."/>
            <person name="Le Roux F."/>
        </authorList>
    </citation>
    <scope>NUCLEOTIDE SEQUENCE [LARGE SCALE GENOMIC DNA]</scope>
    <source>
        <strain evidence="6">SnF1</strain>
    </source>
</reference>
<dbReference type="GO" id="GO:0003700">
    <property type="term" value="F:DNA-binding transcription factor activity"/>
    <property type="evidence" value="ECO:0007669"/>
    <property type="project" value="InterPro"/>
</dbReference>
<dbReference type="InterPro" id="IPR037923">
    <property type="entry name" value="HTH-like"/>
</dbReference>
<dbReference type="PATRIC" id="fig|1260221.3.peg.4263"/>
<dbReference type="InterPro" id="IPR018062">
    <property type="entry name" value="HTH_AraC-typ_CS"/>
</dbReference>
<name>U4KGI9_9VIBR</name>
<dbReference type="PROSITE" id="PS00041">
    <property type="entry name" value="HTH_ARAC_FAMILY_1"/>
    <property type="match status" value="1"/>
</dbReference>
<evidence type="ECO:0000313" key="6">
    <source>
        <dbReference type="Proteomes" id="UP000016895"/>
    </source>
</evidence>
<evidence type="ECO:0000256" key="1">
    <source>
        <dbReference type="ARBA" id="ARBA00023015"/>
    </source>
</evidence>
<keyword evidence="6" id="KW-1185">Reference proteome</keyword>
<dbReference type="eggNOG" id="COG2207">
    <property type="taxonomic scope" value="Bacteria"/>
</dbReference>
<dbReference type="Gene3D" id="1.10.10.60">
    <property type="entry name" value="Homeodomain-like"/>
    <property type="match status" value="2"/>
</dbReference>
<dbReference type="OrthoDB" id="9803764at2"/>
<keyword evidence="2 5" id="KW-0238">DNA-binding</keyword>
<dbReference type="EMBL" id="FO203527">
    <property type="protein sequence ID" value="CCO60414.1"/>
    <property type="molecule type" value="Genomic_DNA"/>
</dbReference>
<dbReference type="Proteomes" id="UP000016895">
    <property type="component" value="Chromosome 2"/>
</dbReference>
<sequence>MFGKSEKLCKSVIDSFSVQDEWRDEIFLGDACKERFLSQSDFPEFVKGHLYMAGQSEISGDYHVERVGPDFHTLLFTNEGGGVLITESQVVTIDPHTVTFLPPNQPFRFEIADKKIGWRMSWLLLQNTSKWNVLSKGGRRVEPSSYCEQVWSILSLLYNENEGRGTYRKLYVSELSRMLLGERSEESPSDSHVRVQSVFNEIESQLHYSWTVKSIAERCFLSVEQLNRITKQLFGCSTQQRLISLRMERAADLLLYESWSVTMIAQRLGYPDPFNFTHRFTRYHGCSPREFRKNKGIRLW</sequence>
<protein>
    <submittedName>
        <fullName evidence="5">Putative AraC-type DNA-binding domain-containing protein</fullName>
    </submittedName>
</protein>
<keyword evidence="1" id="KW-0805">Transcription regulation</keyword>
<evidence type="ECO:0000256" key="2">
    <source>
        <dbReference type="ARBA" id="ARBA00023125"/>
    </source>
</evidence>
<dbReference type="PROSITE" id="PS01124">
    <property type="entry name" value="HTH_ARAC_FAMILY_2"/>
    <property type="match status" value="1"/>
</dbReference>
<organism evidence="5 6">
    <name type="scientific">Vibrio nigripulchritudo</name>
    <dbReference type="NCBI Taxonomy" id="28173"/>
    <lineage>
        <taxon>Bacteria</taxon>
        <taxon>Pseudomonadati</taxon>
        <taxon>Pseudomonadota</taxon>
        <taxon>Gammaproteobacteria</taxon>
        <taxon>Vibrionales</taxon>
        <taxon>Vibrionaceae</taxon>
        <taxon>Vibrio</taxon>
    </lineage>
</organism>
<dbReference type="PANTHER" id="PTHR43280:SF2">
    <property type="entry name" value="HTH-TYPE TRANSCRIPTIONAL REGULATOR EXSA"/>
    <property type="match status" value="1"/>
</dbReference>
<dbReference type="RefSeq" id="WP_022561032.1">
    <property type="nucleotide sequence ID" value="NC_022543.1"/>
</dbReference>
<dbReference type="Pfam" id="PF12833">
    <property type="entry name" value="HTH_18"/>
    <property type="match status" value="1"/>
</dbReference>
<dbReference type="InterPro" id="IPR003313">
    <property type="entry name" value="AraC-bd"/>
</dbReference>